<feature type="transmembrane region" description="Helical" evidence="1">
    <location>
        <begin position="47"/>
        <end position="68"/>
    </location>
</feature>
<feature type="transmembrane region" description="Helical" evidence="1">
    <location>
        <begin position="225"/>
        <end position="244"/>
    </location>
</feature>
<dbReference type="GO" id="GO:0004175">
    <property type="term" value="F:endopeptidase activity"/>
    <property type="evidence" value="ECO:0007669"/>
    <property type="project" value="UniProtKB-ARBA"/>
</dbReference>
<sequence length="245" mass="27833">MPGGLNEAVAAPLSERQRTWNEIKHEVGMFADFVRKPRRTLRGERKWLSRFLLLWGLCLAVAMLQIPLELGFEQFAPSIKYALTTDTRFMLMAVFMAPVVEELAFRAGLRSARYTLFLGPALFIVTRPGTWQIALAATAAMALIGLMDWLYRRYLARPGLVMRRGRAFLRRYPLVVWAYAAAFAIIHIGNFEYSHKAAFLMPLLLLPQLFCGLVFSYLRIRHGLVYGMLLHAAYNASLCSVMLLG</sequence>
<evidence type="ECO:0000313" key="3">
    <source>
        <dbReference type="EMBL" id="MYN06229.1"/>
    </source>
</evidence>
<gene>
    <name evidence="3" type="ORF">GTP77_02640</name>
</gene>
<organism evidence="3 4">
    <name type="scientific">Pseudoduganella aquatica</name>
    <dbReference type="NCBI Taxonomy" id="2660641"/>
    <lineage>
        <taxon>Bacteria</taxon>
        <taxon>Pseudomonadati</taxon>
        <taxon>Pseudomonadota</taxon>
        <taxon>Betaproteobacteria</taxon>
        <taxon>Burkholderiales</taxon>
        <taxon>Oxalobacteraceae</taxon>
        <taxon>Telluria group</taxon>
        <taxon>Pseudoduganella</taxon>
    </lineage>
</organism>
<keyword evidence="3" id="KW-0378">Hydrolase</keyword>
<proteinExistence type="predicted"/>
<feature type="transmembrane region" description="Helical" evidence="1">
    <location>
        <begin position="129"/>
        <end position="151"/>
    </location>
</feature>
<dbReference type="Proteomes" id="UP000450676">
    <property type="component" value="Unassembled WGS sequence"/>
</dbReference>
<dbReference type="RefSeq" id="WP_161070615.1">
    <property type="nucleotide sequence ID" value="NZ_CP086370.1"/>
</dbReference>
<dbReference type="AlphaFoldDB" id="A0A7X4H8J5"/>
<reference evidence="3 4" key="1">
    <citation type="submission" date="2019-12" db="EMBL/GenBank/DDBJ databases">
        <title>Novel species isolated from a subtropical stream in China.</title>
        <authorList>
            <person name="Lu H."/>
        </authorList>
    </citation>
    <scope>NUCLEOTIDE SEQUENCE [LARGE SCALE GENOMIC DNA]</scope>
    <source>
        <strain evidence="3 4">FT127W</strain>
    </source>
</reference>
<evidence type="ECO:0000256" key="1">
    <source>
        <dbReference type="SAM" id="Phobius"/>
    </source>
</evidence>
<dbReference type="GO" id="GO:0080120">
    <property type="term" value="P:CAAX-box protein maturation"/>
    <property type="evidence" value="ECO:0007669"/>
    <property type="project" value="UniProtKB-ARBA"/>
</dbReference>
<accession>A0A7X4H8J5</accession>
<dbReference type="Pfam" id="PF02517">
    <property type="entry name" value="Rce1-like"/>
    <property type="match status" value="1"/>
</dbReference>
<evidence type="ECO:0000313" key="4">
    <source>
        <dbReference type="Proteomes" id="UP000450676"/>
    </source>
</evidence>
<feature type="domain" description="CAAX prenyl protease 2/Lysostaphin resistance protein A-like" evidence="2">
    <location>
        <begin position="89"/>
        <end position="236"/>
    </location>
</feature>
<keyword evidence="3" id="KW-0645">Protease</keyword>
<dbReference type="InterPro" id="IPR003675">
    <property type="entry name" value="Rce1/LyrA-like_dom"/>
</dbReference>
<evidence type="ECO:0000259" key="2">
    <source>
        <dbReference type="Pfam" id="PF02517"/>
    </source>
</evidence>
<keyword evidence="1" id="KW-0812">Transmembrane</keyword>
<dbReference type="GO" id="GO:0008237">
    <property type="term" value="F:metallopeptidase activity"/>
    <property type="evidence" value="ECO:0007669"/>
    <property type="project" value="UniProtKB-KW"/>
</dbReference>
<feature type="transmembrane region" description="Helical" evidence="1">
    <location>
        <begin position="197"/>
        <end position="218"/>
    </location>
</feature>
<keyword evidence="1" id="KW-1133">Transmembrane helix</keyword>
<keyword evidence="1" id="KW-0472">Membrane</keyword>
<feature type="transmembrane region" description="Helical" evidence="1">
    <location>
        <begin position="172"/>
        <end position="191"/>
    </location>
</feature>
<name>A0A7X4H8J5_9BURK</name>
<comment type="caution">
    <text evidence="3">The sequence shown here is derived from an EMBL/GenBank/DDBJ whole genome shotgun (WGS) entry which is preliminary data.</text>
</comment>
<dbReference type="EMBL" id="WWCU01000002">
    <property type="protein sequence ID" value="MYN06229.1"/>
    <property type="molecule type" value="Genomic_DNA"/>
</dbReference>
<keyword evidence="3" id="KW-0482">Metalloprotease</keyword>
<dbReference type="GO" id="GO:0006508">
    <property type="term" value="P:proteolysis"/>
    <property type="evidence" value="ECO:0007669"/>
    <property type="project" value="UniProtKB-KW"/>
</dbReference>
<protein>
    <submittedName>
        <fullName evidence="3">CPBP family intramembrane metalloprotease</fullName>
    </submittedName>
</protein>
<keyword evidence="4" id="KW-1185">Reference proteome</keyword>